<evidence type="ECO:0000256" key="3">
    <source>
        <dbReference type="ARBA" id="ARBA00022729"/>
    </source>
</evidence>
<feature type="domain" description="SusD-like N-terminal" evidence="8">
    <location>
        <begin position="111"/>
        <end position="242"/>
    </location>
</feature>
<dbReference type="InterPro" id="IPR033985">
    <property type="entry name" value="SusD-like_N"/>
</dbReference>
<gene>
    <name evidence="9" type="ORF">NH26_14600</name>
</gene>
<comment type="similarity">
    <text evidence="2">Belongs to the SusD family.</text>
</comment>
<protein>
    <recommendedName>
        <fullName evidence="11">RagB/SusD family nutrient uptake outer membrane protein</fullName>
    </recommendedName>
</protein>
<dbReference type="PROSITE" id="PS51257">
    <property type="entry name" value="PROKAR_LIPOPROTEIN"/>
    <property type="match status" value="1"/>
</dbReference>
<sequence>MKKILKAALVASTILFSTSCSKDFLEVAPTDAISKDQIFSSVDGAYVALNGIYRNMYTIQLTKEGSSRHHNFGEGAVHIFTDLRGEDLYPATGGYGWFNDDYNLIDRSAGTGRPTFVWRYYYSLINNANEIIANIDGISGEDELKNDVKGQALAIRAHSYFKLVQLFQFTYKGNESLPGVPLYTEPSVATTEPKDRSTVQEVYDLILSDLIEAETLLNGQTQSHVSHIDEAIVDGLLARVYLVQNEWAKAAEYATKARNGVVLSDITSGVDRAGRDNGWLWGLQINNEQQTTYASFFSHMDNTTFNYASLGQQKCINKKLYDHLSATDVRKALILDPADVDPQDPYAIREYMYYKFRMSNPTTWDSDYVMMKSDEMLFIEAEALAMLGQDANAATLLQEIVGTRDSNTDVSGLTGQALMDEIKIQRRIELWGEGHRLLDLLRRKEDLDRRDGGHNEPLAQTLQLASGQKEWILQIPQDELDQNGNIKIQND</sequence>
<dbReference type="Pfam" id="PF07980">
    <property type="entry name" value="SusD_RagB"/>
    <property type="match status" value="1"/>
</dbReference>
<keyword evidence="5" id="KW-0998">Cell outer membrane</keyword>
<evidence type="ECO:0008006" key="11">
    <source>
        <dbReference type="Google" id="ProtNLM"/>
    </source>
</evidence>
<keyword evidence="10" id="KW-1185">Reference proteome</keyword>
<keyword evidence="4" id="KW-0472">Membrane</keyword>
<dbReference type="CDD" id="cd08977">
    <property type="entry name" value="SusD"/>
    <property type="match status" value="1"/>
</dbReference>
<proteinExistence type="inferred from homology"/>
<organism evidence="9 10">
    <name type="scientific">Flammeovirga pacifica</name>
    <dbReference type="NCBI Taxonomy" id="915059"/>
    <lineage>
        <taxon>Bacteria</taxon>
        <taxon>Pseudomonadati</taxon>
        <taxon>Bacteroidota</taxon>
        <taxon>Cytophagia</taxon>
        <taxon>Cytophagales</taxon>
        <taxon>Flammeovirgaceae</taxon>
        <taxon>Flammeovirga</taxon>
    </lineage>
</organism>
<dbReference type="RefSeq" id="WP_044227344.1">
    <property type="nucleotide sequence ID" value="NZ_JRYR02000001.1"/>
</dbReference>
<comment type="caution">
    <text evidence="9">The sequence shown here is derived from an EMBL/GenBank/DDBJ whole genome shotgun (WGS) entry which is preliminary data.</text>
</comment>
<feature type="chain" id="PRO_5010287676" description="RagB/SusD family nutrient uptake outer membrane protein" evidence="6">
    <location>
        <begin position="23"/>
        <end position="491"/>
    </location>
</feature>
<comment type="subcellular location">
    <subcellularLocation>
        <location evidence="1">Cell outer membrane</location>
    </subcellularLocation>
</comment>
<dbReference type="Gene3D" id="1.25.40.390">
    <property type="match status" value="1"/>
</dbReference>
<feature type="domain" description="RagB/SusD" evidence="7">
    <location>
        <begin position="346"/>
        <end position="490"/>
    </location>
</feature>
<evidence type="ECO:0000256" key="5">
    <source>
        <dbReference type="ARBA" id="ARBA00023237"/>
    </source>
</evidence>
<evidence type="ECO:0000313" key="10">
    <source>
        <dbReference type="Proteomes" id="UP000179797"/>
    </source>
</evidence>
<evidence type="ECO:0000256" key="6">
    <source>
        <dbReference type="SAM" id="SignalP"/>
    </source>
</evidence>
<evidence type="ECO:0000313" key="9">
    <source>
        <dbReference type="EMBL" id="OHX67487.1"/>
    </source>
</evidence>
<feature type="signal peptide" evidence="6">
    <location>
        <begin position="1"/>
        <end position="22"/>
    </location>
</feature>
<dbReference type="SUPFAM" id="SSF48452">
    <property type="entry name" value="TPR-like"/>
    <property type="match status" value="1"/>
</dbReference>
<evidence type="ECO:0000256" key="4">
    <source>
        <dbReference type="ARBA" id="ARBA00023136"/>
    </source>
</evidence>
<dbReference type="OrthoDB" id="1100079at2"/>
<evidence type="ECO:0000259" key="7">
    <source>
        <dbReference type="Pfam" id="PF07980"/>
    </source>
</evidence>
<dbReference type="STRING" id="915059.NH26_14600"/>
<accession>A0A1S1Z2N6</accession>
<name>A0A1S1Z2N6_FLAPC</name>
<dbReference type="InterPro" id="IPR012944">
    <property type="entry name" value="SusD_RagB_dom"/>
</dbReference>
<dbReference type="EMBL" id="JRYR02000001">
    <property type="protein sequence ID" value="OHX67487.1"/>
    <property type="molecule type" value="Genomic_DNA"/>
</dbReference>
<keyword evidence="3 6" id="KW-0732">Signal</keyword>
<evidence type="ECO:0000259" key="8">
    <source>
        <dbReference type="Pfam" id="PF14322"/>
    </source>
</evidence>
<dbReference type="GO" id="GO:0009279">
    <property type="term" value="C:cell outer membrane"/>
    <property type="evidence" value="ECO:0007669"/>
    <property type="project" value="UniProtKB-SubCell"/>
</dbReference>
<reference evidence="9 10" key="1">
    <citation type="journal article" date="2012" name="Int. J. Syst. Evol. Microbiol.">
        <title>Flammeovirga pacifica sp. nov., isolated from deep-sea sediment.</title>
        <authorList>
            <person name="Xu H."/>
            <person name="Fu Y."/>
            <person name="Yang N."/>
            <person name="Ding Z."/>
            <person name="Lai Q."/>
            <person name="Zeng R."/>
        </authorList>
    </citation>
    <scope>NUCLEOTIDE SEQUENCE [LARGE SCALE GENOMIC DNA]</scope>
    <source>
        <strain evidence="10">DSM 24597 / LMG 26175 / WPAGA1</strain>
    </source>
</reference>
<evidence type="ECO:0000256" key="2">
    <source>
        <dbReference type="ARBA" id="ARBA00006275"/>
    </source>
</evidence>
<dbReference type="Pfam" id="PF14322">
    <property type="entry name" value="SusD-like_3"/>
    <property type="match status" value="1"/>
</dbReference>
<dbReference type="Proteomes" id="UP000179797">
    <property type="component" value="Unassembled WGS sequence"/>
</dbReference>
<dbReference type="AlphaFoldDB" id="A0A1S1Z2N6"/>
<evidence type="ECO:0000256" key="1">
    <source>
        <dbReference type="ARBA" id="ARBA00004442"/>
    </source>
</evidence>
<dbReference type="InterPro" id="IPR011990">
    <property type="entry name" value="TPR-like_helical_dom_sf"/>
</dbReference>